<keyword evidence="6" id="KW-0843">Virulence</keyword>
<dbReference type="AlphaFoldDB" id="G1FRM2"/>
<evidence type="ECO:0000256" key="2">
    <source>
        <dbReference type="ARBA" id="ARBA00004613"/>
    </source>
</evidence>
<comment type="similarity">
    <text evidence="3 7">Belongs to the RxLR effector family.</text>
</comment>
<dbReference type="EMBL" id="JN253947">
    <property type="protein sequence ID" value="AEK80760.1"/>
    <property type="molecule type" value="Genomic_DNA"/>
</dbReference>
<evidence type="ECO:0000256" key="5">
    <source>
        <dbReference type="ARBA" id="ARBA00022729"/>
    </source>
</evidence>
<dbReference type="Pfam" id="PF16810">
    <property type="entry name" value="RXLR"/>
    <property type="match status" value="1"/>
</dbReference>
<evidence type="ECO:0000313" key="9">
    <source>
        <dbReference type="EMBL" id="AEK80760.1"/>
    </source>
</evidence>
<feature type="domain" description="RxLR effector PexRD54 WY" evidence="8">
    <location>
        <begin position="191"/>
        <end position="221"/>
    </location>
</feature>
<feature type="chain" id="PRO_5044959451" description="RxLR effector protein" evidence="7">
    <location>
        <begin position="22"/>
        <end position="368"/>
    </location>
</feature>
<dbReference type="InterPro" id="IPR054463">
    <property type="entry name" value="PexRD54_WY"/>
</dbReference>
<evidence type="ECO:0000256" key="4">
    <source>
        <dbReference type="ARBA" id="ARBA00022525"/>
    </source>
</evidence>
<sequence>MRSYCTAVLLLATVFLAAVNAAPESATAKVNPAKSPSHLRSIATNGRYVPPSRLLRSAELPADEERAMKLRLVRWLNRSQQTKISTVDTKQVKKWVKKDDSMASVFNRLELNAGIEQALANPKLRTYAAYIDQLNKKNPSKEVSMVEMFAKTYGDEAVAKALEAAAISRSTKKIASRLRTDLLDTWSLQGKSVDDVFTMLSLDKAGSDLFVTPQFKTWVRYTKMAMHTPEHYMLSALKAKYGYDGLSKIFLAAPRAGEMGTIALNLENKMVNTWLSQINTPKMILKLLKLDEGVDKLLMNPNVKMLSGYLHLFNSKYPDQQRTLVGVFTEFYGVKAVSNMLEAAKKVPETKGIATQWHAEMLKGTKIQ</sequence>
<dbReference type="GO" id="GO:0005576">
    <property type="term" value="C:extracellular region"/>
    <property type="evidence" value="ECO:0007669"/>
    <property type="project" value="UniProtKB-SubCell"/>
</dbReference>
<dbReference type="Pfam" id="PF22748">
    <property type="entry name" value="PexRD54_WY"/>
    <property type="match status" value="1"/>
</dbReference>
<evidence type="ECO:0000256" key="3">
    <source>
        <dbReference type="ARBA" id="ARBA00010400"/>
    </source>
</evidence>
<dbReference type="InterPro" id="IPR031825">
    <property type="entry name" value="RXLR"/>
</dbReference>
<dbReference type="VEuPathDB" id="FungiDB:PHYSODRAFT_286258"/>
<feature type="signal peptide" evidence="7">
    <location>
        <begin position="1"/>
        <end position="21"/>
    </location>
</feature>
<evidence type="ECO:0000259" key="8">
    <source>
        <dbReference type="Pfam" id="PF22748"/>
    </source>
</evidence>
<proteinExistence type="inferred from homology"/>
<name>G1FRM2_PHYSO</name>
<comment type="subcellular location">
    <subcellularLocation>
        <location evidence="1">Host cell</location>
    </subcellularLocation>
    <subcellularLocation>
        <location evidence="2 7">Secreted</location>
    </subcellularLocation>
</comment>
<organism evidence="9">
    <name type="scientific">Phytophthora sojae</name>
    <name type="common">Soybean stem and root rot agent</name>
    <name type="synonym">Phytophthora megasperma f. sp. glycines</name>
    <dbReference type="NCBI Taxonomy" id="67593"/>
    <lineage>
        <taxon>Eukaryota</taxon>
        <taxon>Sar</taxon>
        <taxon>Stramenopiles</taxon>
        <taxon>Oomycota</taxon>
        <taxon>Peronosporomycetes</taxon>
        <taxon>Peronosporales</taxon>
        <taxon>Peronosporaceae</taxon>
        <taxon>Phytophthora</taxon>
    </lineage>
</organism>
<accession>G1FRM2</accession>
<comment type="function">
    <text evidence="7">Effector that suppresses plant defense responses during pathogen infection.</text>
</comment>
<comment type="domain">
    <text evidence="7">The RxLR-dEER motif acts to carry the protein into the host cell cytoplasm through binding to cell surface phosphatidylinositol-3-phosphate.</text>
</comment>
<dbReference type="GO" id="GO:0043657">
    <property type="term" value="C:host cell"/>
    <property type="evidence" value="ECO:0007669"/>
    <property type="project" value="UniProtKB-SubCell"/>
</dbReference>
<protein>
    <recommendedName>
        <fullName evidence="7">RxLR effector protein</fullName>
    </recommendedName>
</protein>
<evidence type="ECO:0000256" key="7">
    <source>
        <dbReference type="RuleBase" id="RU367124"/>
    </source>
</evidence>
<keyword evidence="4 7" id="KW-0964">Secreted</keyword>
<evidence type="ECO:0000256" key="1">
    <source>
        <dbReference type="ARBA" id="ARBA00004340"/>
    </source>
</evidence>
<keyword evidence="5 7" id="KW-0732">Signal</keyword>
<gene>
    <name evidence="9" type="primary">Avh</name>
</gene>
<reference evidence="9" key="1">
    <citation type="journal article" date="2011" name="Plant Cell">
        <title>Transcriptional programming and functional interactions within the Phytophthora sojae RXLR effector repertoire.</title>
        <authorList>
            <person name="Wang Q."/>
            <person name="Han C."/>
            <person name="Ferreira A.O."/>
            <person name="Yu X."/>
            <person name="Ye W."/>
            <person name="Tripathy S."/>
            <person name="Kale S.D."/>
            <person name="Gu B."/>
            <person name="Sheng Y."/>
            <person name="Sui Y."/>
            <person name="Wang X."/>
            <person name="Zhang Z."/>
            <person name="Cheng B."/>
            <person name="Dong S."/>
            <person name="Shan W."/>
            <person name="Zheng X."/>
            <person name="Dou D."/>
            <person name="Tyler B.M."/>
            <person name="Wang Y."/>
        </authorList>
    </citation>
    <scope>NUCLEOTIDE SEQUENCE</scope>
    <source>
        <strain evidence="9">P7064</strain>
    </source>
</reference>
<evidence type="ECO:0000256" key="6">
    <source>
        <dbReference type="ARBA" id="ARBA00023026"/>
    </source>
</evidence>